<keyword evidence="3" id="KW-1185">Reference proteome</keyword>
<protein>
    <submittedName>
        <fullName evidence="2">Uncharacterized protein</fullName>
    </submittedName>
</protein>
<evidence type="ECO:0000313" key="2">
    <source>
        <dbReference type="EMBL" id="QTC86466.1"/>
    </source>
</evidence>
<dbReference type="EMBL" id="CP062006">
    <property type="protein sequence ID" value="QTC86466.1"/>
    <property type="molecule type" value="Genomic_DNA"/>
</dbReference>
<feature type="transmembrane region" description="Helical" evidence="1">
    <location>
        <begin position="36"/>
        <end position="58"/>
    </location>
</feature>
<dbReference type="RefSeq" id="WP_207821859.1">
    <property type="nucleotide sequence ID" value="NZ_CP062006.1"/>
</dbReference>
<reference evidence="2 3" key="1">
    <citation type="submission" date="2020-09" db="EMBL/GenBank/DDBJ databases">
        <title>Brevundimonas sp. LVF1 isolated from an oligotrophic pond in Goettingen, Germany.</title>
        <authorList>
            <person name="Friedrich I."/>
            <person name="Klassen A."/>
            <person name="Neubauer H."/>
            <person name="Schneider D."/>
            <person name="Hertel R."/>
            <person name="Daniel R."/>
        </authorList>
    </citation>
    <scope>NUCLEOTIDE SEQUENCE [LARGE SCALE GENOMIC DNA]</scope>
    <source>
        <strain evidence="2 3">LVF1</strain>
    </source>
</reference>
<sequence>MIPEESRRHAKAAQAVREGRPVAARYVRGGRRGARVLAILVASTAAVAVLLLAIWAAANGVFINQNPTDAQQAADARAFDNAGPPAPDVATAAAAVSD</sequence>
<keyword evidence="1" id="KW-0812">Transmembrane</keyword>
<organism evidence="2 3">
    <name type="scientific">Brevundimonas pondensis</name>
    <dbReference type="NCBI Taxonomy" id="2774189"/>
    <lineage>
        <taxon>Bacteria</taxon>
        <taxon>Pseudomonadati</taxon>
        <taxon>Pseudomonadota</taxon>
        <taxon>Alphaproteobacteria</taxon>
        <taxon>Caulobacterales</taxon>
        <taxon>Caulobacteraceae</taxon>
        <taxon>Brevundimonas</taxon>
    </lineage>
</organism>
<accession>A0ABX7SH60</accession>
<name>A0ABX7SH60_9CAUL</name>
<gene>
    <name evidence="2" type="ORF">IFE19_09835</name>
</gene>
<keyword evidence="1" id="KW-0472">Membrane</keyword>
<evidence type="ECO:0000256" key="1">
    <source>
        <dbReference type="SAM" id="Phobius"/>
    </source>
</evidence>
<keyword evidence="1" id="KW-1133">Transmembrane helix</keyword>
<dbReference type="Proteomes" id="UP000663942">
    <property type="component" value="Chromosome"/>
</dbReference>
<evidence type="ECO:0000313" key="3">
    <source>
        <dbReference type="Proteomes" id="UP000663942"/>
    </source>
</evidence>
<proteinExistence type="predicted"/>